<proteinExistence type="predicted"/>
<reference evidence="3" key="1">
    <citation type="submission" date="2022-11" db="UniProtKB">
        <authorList>
            <consortium name="WormBaseParasite"/>
        </authorList>
    </citation>
    <scope>IDENTIFICATION</scope>
</reference>
<sequence>MDTTGYIQPKQMPPPCFRLSNELWLRVFGYLDRNDVDNCEQVYKFHKYFNKLSIERNLNDPSYIKVETIRRCRANRALFKFSNVEQLYLNCTSHDTDPMDTTDGTTEDMDQSASSSNNSSISLSFKLPQKHCKPGTK</sequence>
<feature type="compositionally biased region" description="Low complexity" evidence="1">
    <location>
        <begin position="112"/>
        <end position="124"/>
    </location>
</feature>
<protein>
    <submittedName>
        <fullName evidence="3">F-box domain-containing protein</fullName>
    </submittedName>
</protein>
<organism evidence="2 3">
    <name type="scientific">Ditylenchus dipsaci</name>
    <dbReference type="NCBI Taxonomy" id="166011"/>
    <lineage>
        <taxon>Eukaryota</taxon>
        <taxon>Metazoa</taxon>
        <taxon>Ecdysozoa</taxon>
        <taxon>Nematoda</taxon>
        <taxon>Chromadorea</taxon>
        <taxon>Rhabditida</taxon>
        <taxon>Tylenchina</taxon>
        <taxon>Tylenchomorpha</taxon>
        <taxon>Sphaerularioidea</taxon>
        <taxon>Anguinidae</taxon>
        <taxon>Anguininae</taxon>
        <taxon>Ditylenchus</taxon>
    </lineage>
</organism>
<keyword evidence="2" id="KW-1185">Reference proteome</keyword>
<evidence type="ECO:0000313" key="3">
    <source>
        <dbReference type="WBParaSite" id="jg917"/>
    </source>
</evidence>
<evidence type="ECO:0000256" key="1">
    <source>
        <dbReference type="SAM" id="MobiDB-lite"/>
    </source>
</evidence>
<name>A0A915ESY8_9BILA</name>
<dbReference type="AlphaFoldDB" id="A0A915ESY8"/>
<dbReference type="Proteomes" id="UP000887574">
    <property type="component" value="Unplaced"/>
</dbReference>
<accession>A0A915ESY8</accession>
<feature type="compositionally biased region" description="Basic residues" evidence="1">
    <location>
        <begin position="128"/>
        <end position="137"/>
    </location>
</feature>
<dbReference type="CDD" id="cd09917">
    <property type="entry name" value="F-box_SF"/>
    <property type="match status" value="1"/>
</dbReference>
<dbReference type="WBParaSite" id="jg917">
    <property type="protein sequence ID" value="jg917"/>
    <property type="gene ID" value="jg917"/>
</dbReference>
<feature type="region of interest" description="Disordered" evidence="1">
    <location>
        <begin position="93"/>
        <end position="137"/>
    </location>
</feature>
<evidence type="ECO:0000313" key="2">
    <source>
        <dbReference type="Proteomes" id="UP000887574"/>
    </source>
</evidence>